<evidence type="ECO:0000313" key="2">
    <source>
        <dbReference type="EMBL" id="KAF2449137.1"/>
    </source>
</evidence>
<proteinExistence type="predicted"/>
<reference evidence="2" key="1">
    <citation type="journal article" date="2020" name="Stud. Mycol.">
        <title>101 Dothideomycetes genomes: a test case for predicting lifestyles and emergence of pathogens.</title>
        <authorList>
            <person name="Haridas S."/>
            <person name="Albert R."/>
            <person name="Binder M."/>
            <person name="Bloem J."/>
            <person name="Labutti K."/>
            <person name="Salamov A."/>
            <person name="Andreopoulos B."/>
            <person name="Baker S."/>
            <person name="Barry K."/>
            <person name="Bills G."/>
            <person name="Bluhm B."/>
            <person name="Cannon C."/>
            <person name="Castanera R."/>
            <person name="Culley D."/>
            <person name="Daum C."/>
            <person name="Ezra D."/>
            <person name="Gonzalez J."/>
            <person name="Henrissat B."/>
            <person name="Kuo A."/>
            <person name="Liang C."/>
            <person name="Lipzen A."/>
            <person name="Lutzoni F."/>
            <person name="Magnuson J."/>
            <person name="Mondo S."/>
            <person name="Nolan M."/>
            <person name="Ohm R."/>
            <person name="Pangilinan J."/>
            <person name="Park H.-J."/>
            <person name="Ramirez L."/>
            <person name="Alfaro M."/>
            <person name="Sun H."/>
            <person name="Tritt A."/>
            <person name="Yoshinaga Y."/>
            <person name="Zwiers L.-H."/>
            <person name="Turgeon B."/>
            <person name="Goodwin S."/>
            <person name="Spatafora J."/>
            <person name="Crous P."/>
            <person name="Grigoriev I."/>
        </authorList>
    </citation>
    <scope>NUCLEOTIDE SEQUENCE</scope>
    <source>
        <strain evidence="2">CBS 690.94</strain>
    </source>
</reference>
<accession>A0A9P4UHC7</accession>
<feature type="chain" id="PRO_5040418897" evidence="1">
    <location>
        <begin position="25"/>
        <end position="143"/>
    </location>
</feature>
<evidence type="ECO:0000256" key="1">
    <source>
        <dbReference type="SAM" id="SignalP"/>
    </source>
</evidence>
<protein>
    <submittedName>
        <fullName evidence="2">Uncharacterized protein</fullName>
    </submittedName>
</protein>
<comment type="caution">
    <text evidence="2">The sequence shown here is derived from an EMBL/GenBank/DDBJ whole genome shotgun (WGS) entry which is preliminary data.</text>
</comment>
<keyword evidence="3" id="KW-1185">Reference proteome</keyword>
<feature type="signal peptide" evidence="1">
    <location>
        <begin position="1"/>
        <end position="24"/>
    </location>
</feature>
<evidence type="ECO:0000313" key="3">
    <source>
        <dbReference type="Proteomes" id="UP000799764"/>
    </source>
</evidence>
<dbReference type="Proteomes" id="UP000799764">
    <property type="component" value="Unassembled WGS sequence"/>
</dbReference>
<dbReference type="EMBL" id="MU001494">
    <property type="protein sequence ID" value="KAF2449137.1"/>
    <property type="molecule type" value="Genomic_DNA"/>
</dbReference>
<dbReference type="AlphaFoldDB" id="A0A9P4UHC7"/>
<gene>
    <name evidence="2" type="ORF">P171DRAFT_469285</name>
</gene>
<name>A0A9P4UHC7_9PLEO</name>
<keyword evidence="1" id="KW-0732">Signal</keyword>
<organism evidence="2 3">
    <name type="scientific">Karstenula rhodostoma CBS 690.94</name>
    <dbReference type="NCBI Taxonomy" id="1392251"/>
    <lineage>
        <taxon>Eukaryota</taxon>
        <taxon>Fungi</taxon>
        <taxon>Dikarya</taxon>
        <taxon>Ascomycota</taxon>
        <taxon>Pezizomycotina</taxon>
        <taxon>Dothideomycetes</taxon>
        <taxon>Pleosporomycetidae</taxon>
        <taxon>Pleosporales</taxon>
        <taxon>Massarineae</taxon>
        <taxon>Didymosphaeriaceae</taxon>
        <taxon>Karstenula</taxon>
    </lineage>
</organism>
<dbReference type="OrthoDB" id="3752715at2759"/>
<sequence>MDFYALFLSLVALSVSVMASPTSAGPHVSRLEERANELARAPQPIPFIPNIDPATKALFKREDKEWTFGGYQTVKSSGKDVPLKAEFNETAGSSWCNEIDGVGKGDARDNTMTKAHVDSHVSWTNPGPENRPPEYVCFFYESR</sequence>